<dbReference type="AlphaFoldDB" id="A0ABD1Z1R6"/>
<dbReference type="EMBL" id="JBHFFA010000002">
    <property type="protein sequence ID" value="KAL2641727.1"/>
    <property type="molecule type" value="Genomic_DNA"/>
</dbReference>
<evidence type="ECO:0000256" key="1">
    <source>
        <dbReference type="SAM" id="MobiDB-lite"/>
    </source>
</evidence>
<protein>
    <submittedName>
        <fullName evidence="2">Uncharacterized protein</fullName>
    </submittedName>
</protein>
<feature type="region of interest" description="Disordered" evidence="1">
    <location>
        <begin position="290"/>
        <end position="328"/>
    </location>
</feature>
<sequence>MAQRNIKQLARQLMKRFNEANNHQNVEENRRLKTQKRKPKAAVKEWKQTKEKAQTKASDDKLQQENEHLPKLRAERIWRACTTPQSIEVRDVDNILFGIDTPVYFQTGSEGSHKEENEHHKQQANEGPEDSGGPANDDAMSRIPIVDLDRNIDSGADLDRVWDALLYARFGVGMMNTSNNDVKQEKPMDELPDYLVHALVAHNSPGSQWRKSRNFSAKNVIHLPELGTKPLLPPNYQSPAAMAVADLGTVMFHAGEAGVGGMLGDWVAVMIQSFWHGCVRCQEDLQSTPRLGEVASPGSRIPSQEEIQAPCERSHSSRTSSKQAQPQFQGGEVVKRLYIAFNVGTTLEVVPTTTVTTTQPRPTIIVIRERYKLKSIATIVTVSSCLNPPSAESREEPELPSLRDPCEEFNHTHGRKIHHHKNHGNEAPEEPPLHRLLNRQAAAVEKISEIVTSHYKRTVPTKDEVNPQQARIGSNGSVITRGPCRCCQKSDQAEMHPVKLITNSTISPIPKPHRKHRDHQFEHPQRPPPSSTSEFKQGPTTKTTIIMSNEPAITHHYHQAALVETGDRIEFAAGAESLRAYGSMYMWHVHKDFL</sequence>
<proteinExistence type="predicted"/>
<feature type="region of interest" description="Disordered" evidence="1">
    <location>
        <begin position="106"/>
        <end position="140"/>
    </location>
</feature>
<dbReference type="Proteomes" id="UP001605036">
    <property type="component" value="Unassembled WGS sequence"/>
</dbReference>
<organism evidence="2 3">
    <name type="scientific">Riccia fluitans</name>
    <dbReference type="NCBI Taxonomy" id="41844"/>
    <lineage>
        <taxon>Eukaryota</taxon>
        <taxon>Viridiplantae</taxon>
        <taxon>Streptophyta</taxon>
        <taxon>Embryophyta</taxon>
        <taxon>Marchantiophyta</taxon>
        <taxon>Marchantiopsida</taxon>
        <taxon>Marchantiidae</taxon>
        <taxon>Marchantiales</taxon>
        <taxon>Ricciaceae</taxon>
        <taxon>Riccia</taxon>
    </lineage>
</organism>
<feature type="compositionally biased region" description="Polar residues" evidence="1">
    <location>
        <begin position="317"/>
        <end position="328"/>
    </location>
</feature>
<reference evidence="2 3" key="1">
    <citation type="submission" date="2024-09" db="EMBL/GenBank/DDBJ databases">
        <title>Chromosome-scale assembly of Riccia fluitans.</title>
        <authorList>
            <person name="Paukszto L."/>
            <person name="Sawicki J."/>
            <person name="Karawczyk K."/>
            <person name="Piernik-Szablinska J."/>
            <person name="Szczecinska M."/>
            <person name="Mazdziarz M."/>
        </authorList>
    </citation>
    <scope>NUCLEOTIDE SEQUENCE [LARGE SCALE GENOMIC DNA]</scope>
    <source>
        <strain evidence="2">Rf_01</strain>
        <tissue evidence="2">Aerial parts of the thallus</tissue>
    </source>
</reference>
<accession>A0ABD1Z1R6</accession>
<feature type="compositionally biased region" description="Basic and acidic residues" evidence="1">
    <location>
        <begin position="42"/>
        <end position="62"/>
    </location>
</feature>
<feature type="region of interest" description="Disordered" evidence="1">
    <location>
        <begin position="21"/>
        <end position="62"/>
    </location>
</feature>
<feature type="compositionally biased region" description="Basic residues" evidence="1">
    <location>
        <begin position="32"/>
        <end position="41"/>
    </location>
</feature>
<name>A0ABD1Z1R6_9MARC</name>
<feature type="region of interest" description="Disordered" evidence="1">
    <location>
        <begin position="504"/>
        <end position="538"/>
    </location>
</feature>
<evidence type="ECO:0000313" key="3">
    <source>
        <dbReference type="Proteomes" id="UP001605036"/>
    </source>
</evidence>
<feature type="compositionally biased region" description="Basic and acidic residues" evidence="1">
    <location>
        <begin position="111"/>
        <end position="123"/>
    </location>
</feature>
<gene>
    <name evidence="2" type="ORF">R1flu_009314</name>
</gene>
<evidence type="ECO:0000313" key="2">
    <source>
        <dbReference type="EMBL" id="KAL2641727.1"/>
    </source>
</evidence>
<comment type="caution">
    <text evidence="2">The sequence shown here is derived from an EMBL/GenBank/DDBJ whole genome shotgun (WGS) entry which is preliminary data.</text>
</comment>
<keyword evidence="3" id="KW-1185">Reference proteome</keyword>